<dbReference type="EMBL" id="UINC01179729">
    <property type="protein sequence ID" value="SVD88560.1"/>
    <property type="molecule type" value="Genomic_DNA"/>
</dbReference>
<name>A0A382YZQ6_9ZZZZ</name>
<evidence type="ECO:0000313" key="1">
    <source>
        <dbReference type="EMBL" id="SVD88560.1"/>
    </source>
</evidence>
<sequence length="260" mass="30309">GNMDSNSTIEEVAFSPLETGPDSILFMMGEILLYDFNNLELSLEKLKMLTEEYPKSKFASQSLYILSYFNPNGDWGKQLETNFPNSTYLNVDSEHKANSITAQLEIKRDYAWSLAENSYEASYIEFDRLYNKYNDTLSAYISAYISDYHLNDMEKAIKHYKVFADRYPGHSNFHHVDNRLKIIETDLTIQKSIYQQGIDYKSTVQFFQEEKDFDSTKVLLDHITKETDSHYKDAANQLKTAIRDYTELLEEIQHENPLGN</sequence>
<dbReference type="AlphaFoldDB" id="A0A382YZQ6"/>
<accession>A0A382YZQ6</accession>
<feature type="non-terminal residue" evidence="1">
    <location>
        <position position="1"/>
    </location>
</feature>
<proteinExistence type="predicted"/>
<dbReference type="InterPro" id="IPR019734">
    <property type="entry name" value="TPR_rpt"/>
</dbReference>
<gene>
    <name evidence="1" type="ORF">METZ01_LOCUS441414</name>
</gene>
<dbReference type="Pfam" id="PF13174">
    <property type="entry name" value="TPR_6"/>
    <property type="match status" value="1"/>
</dbReference>
<dbReference type="Gene3D" id="1.25.40.10">
    <property type="entry name" value="Tetratricopeptide repeat domain"/>
    <property type="match status" value="1"/>
</dbReference>
<organism evidence="1">
    <name type="scientific">marine metagenome</name>
    <dbReference type="NCBI Taxonomy" id="408172"/>
    <lineage>
        <taxon>unclassified sequences</taxon>
        <taxon>metagenomes</taxon>
        <taxon>ecological metagenomes</taxon>
    </lineage>
</organism>
<dbReference type="InterPro" id="IPR011990">
    <property type="entry name" value="TPR-like_helical_dom_sf"/>
</dbReference>
<reference evidence="1" key="1">
    <citation type="submission" date="2018-05" db="EMBL/GenBank/DDBJ databases">
        <authorList>
            <person name="Lanie J.A."/>
            <person name="Ng W.-L."/>
            <person name="Kazmierczak K.M."/>
            <person name="Andrzejewski T.M."/>
            <person name="Davidsen T.M."/>
            <person name="Wayne K.J."/>
            <person name="Tettelin H."/>
            <person name="Glass J.I."/>
            <person name="Rusch D."/>
            <person name="Podicherti R."/>
            <person name="Tsui H.-C.T."/>
            <person name="Winkler M.E."/>
        </authorList>
    </citation>
    <scope>NUCLEOTIDE SEQUENCE</scope>
</reference>
<protein>
    <submittedName>
        <fullName evidence="1">Uncharacterized protein</fullName>
    </submittedName>
</protein>
<feature type="non-terminal residue" evidence="1">
    <location>
        <position position="260"/>
    </location>
</feature>